<dbReference type="InterPro" id="IPR000914">
    <property type="entry name" value="SBP_5_dom"/>
</dbReference>
<protein>
    <submittedName>
        <fullName evidence="4">Twin-arginine translocation pathway signal protein</fullName>
    </submittedName>
</protein>
<dbReference type="InterPro" id="IPR006311">
    <property type="entry name" value="TAT_signal"/>
</dbReference>
<dbReference type="GO" id="GO:0043190">
    <property type="term" value="C:ATP-binding cassette (ABC) transporter complex"/>
    <property type="evidence" value="ECO:0007669"/>
    <property type="project" value="InterPro"/>
</dbReference>
<dbReference type="PIRSF" id="PIRSF002741">
    <property type="entry name" value="MppA"/>
    <property type="match status" value="1"/>
</dbReference>
<dbReference type="Proteomes" id="UP000192769">
    <property type="component" value="Unassembled WGS sequence"/>
</dbReference>
<evidence type="ECO:0000313" key="4">
    <source>
        <dbReference type="EMBL" id="OQP36207.1"/>
    </source>
</evidence>
<evidence type="ECO:0000259" key="3">
    <source>
        <dbReference type="Pfam" id="PF00496"/>
    </source>
</evidence>
<dbReference type="SUPFAM" id="SSF53850">
    <property type="entry name" value="Periplasmic binding protein-like II"/>
    <property type="match status" value="1"/>
</dbReference>
<dbReference type="Gene3D" id="3.40.190.10">
    <property type="entry name" value="Periplasmic binding protein-like II"/>
    <property type="match status" value="1"/>
</dbReference>
<dbReference type="Gene3D" id="3.10.105.10">
    <property type="entry name" value="Dipeptide-binding Protein, Domain 3"/>
    <property type="match status" value="1"/>
</dbReference>
<feature type="domain" description="Solute-binding protein family 5" evidence="3">
    <location>
        <begin position="94"/>
        <end position="458"/>
    </location>
</feature>
<keyword evidence="2" id="KW-0732">Signal</keyword>
<comment type="similarity">
    <text evidence="1">Belongs to the bacterial solute-binding protein 5 family.</text>
</comment>
<dbReference type="PROSITE" id="PS51318">
    <property type="entry name" value="TAT"/>
    <property type="match status" value="1"/>
</dbReference>
<gene>
    <name evidence="4" type="ORF">B2J69_01140</name>
</gene>
<proteinExistence type="inferred from homology"/>
<dbReference type="GO" id="GO:0015833">
    <property type="term" value="P:peptide transport"/>
    <property type="evidence" value="ECO:0007669"/>
    <property type="project" value="TreeGrafter"/>
</dbReference>
<dbReference type="GO" id="GO:0030288">
    <property type="term" value="C:outer membrane-bounded periplasmic space"/>
    <property type="evidence" value="ECO:0007669"/>
    <property type="project" value="UniProtKB-ARBA"/>
</dbReference>
<dbReference type="CDD" id="cd08517">
    <property type="entry name" value="PBP2_NikA_DppA_OppA_like_13"/>
    <property type="match status" value="1"/>
</dbReference>
<sequence length="547" mass="59989">MTFNPQRRRLLTLAAQGAALGAAASAGGFNLIRGAFAATEQSGAVPQRGGTLVISWGGLEPQALLVPGGGGSAPFQTSTKILERLLKLDNHLQFQPALAESVTPAADFKSYTLALRQGVRWHDGQPFTADDVVFNVTEHWKAISAGIALKSLEKAEAVDPHTVKLTFSVPVPAFFLKSTLAGQYQLVLPKHLYAGQPILTNPLNNRPVGTGPWKYGNWVRGSHVEYARNEQYWGAGQPYIDKLIVRWWGDAASRTAALETGELQVGYSNPVPAREIDRLVKSGNITLDTRGYENSAWTVTVEFNQRRDNVKRREVRQAILHAIDRDFILNTIYFGRGKAATSPIFSSNRLFYSADVPTYAFDPDKAKQLLDQAGLPEKEGGRFTVNLLAAAWFEENAKLGQYLKQALEDVGIAVQLDSVDRATALKRIYSDYNYDIAISNFTAPIEPVPTVTQFFTSDGIVKGGAFRNATGYQNPQMDQLVAAITVETDEAKRKGLVHQFARLASTDVPLVPLIEMQSYTLAHKKVQNVTTDANVQGTSLNDIWLLG</sequence>
<keyword evidence="5" id="KW-1185">Reference proteome</keyword>
<dbReference type="EMBL" id="MWUE01000003">
    <property type="protein sequence ID" value="OQP36207.1"/>
    <property type="molecule type" value="Genomic_DNA"/>
</dbReference>
<organism evidence="4 5">
    <name type="scientific">Pantoea latae</name>
    <dbReference type="NCBI Taxonomy" id="1964541"/>
    <lineage>
        <taxon>Bacteria</taxon>
        <taxon>Pseudomonadati</taxon>
        <taxon>Pseudomonadota</taxon>
        <taxon>Gammaproteobacteria</taxon>
        <taxon>Enterobacterales</taxon>
        <taxon>Erwiniaceae</taxon>
        <taxon>Pantoea</taxon>
    </lineage>
</organism>
<evidence type="ECO:0000256" key="1">
    <source>
        <dbReference type="ARBA" id="ARBA00005695"/>
    </source>
</evidence>
<dbReference type="PANTHER" id="PTHR30290:SF38">
    <property type="entry name" value="D,D-DIPEPTIDE-BINDING PERIPLASMIC PROTEIN DDPA-RELATED"/>
    <property type="match status" value="1"/>
</dbReference>
<dbReference type="OrthoDB" id="9801912at2"/>
<evidence type="ECO:0000313" key="5">
    <source>
        <dbReference type="Proteomes" id="UP000192769"/>
    </source>
</evidence>
<reference evidence="4 5" key="1">
    <citation type="submission" date="2017-02" db="EMBL/GenBank/DDBJ databases">
        <title>Whole genome shotgun sequence of Pantoea agglomerans strain AS1 isolated from a cycad, Zamia floridana in Central Florida, USA.</title>
        <authorList>
            <person name="Lata P."/>
            <person name="Govindarajan S."/>
            <person name="Qi F."/>
            <person name="Li J.-L."/>
            <person name="Maurya S.K."/>
            <person name="Sahoo M.K."/>
        </authorList>
    </citation>
    <scope>NUCLEOTIDE SEQUENCE [LARGE SCALE GENOMIC DNA]</scope>
    <source>
        <strain evidence="4 5">AS1</strain>
    </source>
</reference>
<dbReference type="PANTHER" id="PTHR30290">
    <property type="entry name" value="PERIPLASMIC BINDING COMPONENT OF ABC TRANSPORTER"/>
    <property type="match status" value="1"/>
</dbReference>
<dbReference type="Pfam" id="PF00496">
    <property type="entry name" value="SBP_bac_5"/>
    <property type="match status" value="1"/>
</dbReference>
<dbReference type="RefSeq" id="WP_081135079.1">
    <property type="nucleotide sequence ID" value="NZ_MWUE01000003.1"/>
</dbReference>
<comment type="caution">
    <text evidence="4">The sequence shown here is derived from an EMBL/GenBank/DDBJ whole genome shotgun (WGS) entry which is preliminary data.</text>
</comment>
<dbReference type="InterPro" id="IPR030678">
    <property type="entry name" value="Peptide/Ni-bd"/>
</dbReference>
<accession>A0A1V9DQT0</accession>
<dbReference type="InterPro" id="IPR039424">
    <property type="entry name" value="SBP_5"/>
</dbReference>
<dbReference type="AlphaFoldDB" id="A0A1V9DQT0"/>
<name>A0A1V9DQT0_9GAMM</name>
<evidence type="ECO:0000256" key="2">
    <source>
        <dbReference type="ARBA" id="ARBA00022729"/>
    </source>
</evidence>
<dbReference type="GO" id="GO:1904680">
    <property type="term" value="F:peptide transmembrane transporter activity"/>
    <property type="evidence" value="ECO:0007669"/>
    <property type="project" value="TreeGrafter"/>
</dbReference>
<dbReference type="Gene3D" id="3.90.76.10">
    <property type="entry name" value="Dipeptide-binding Protein, Domain 1"/>
    <property type="match status" value="1"/>
</dbReference>